<dbReference type="AlphaFoldDB" id="A0A858RQT3"/>
<reference evidence="1 2" key="1">
    <citation type="submission" date="2020-04" db="EMBL/GenBank/DDBJ databases">
        <title>Luteolibacter sp. G-1-1-1 isolated from soil.</title>
        <authorList>
            <person name="Dahal R.H."/>
        </authorList>
    </citation>
    <scope>NUCLEOTIDE SEQUENCE [LARGE SCALE GENOMIC DNA]</scope>
    <source>
        <strain evidence="1 2">G-1-1-1</strain>
    </source>
</reference>
<dbReference type="EMBL" id="CP051774">
    <property type="protein sequence ID" value="QJE99105.1"/>
    <property type="molecule type" value="Genomic_DNA"/>
</dbReference>
<accession>A0A858RQT3</accession>
<dbReference type="KEGG" id="luo:HHL09_26110"/>
<proteinExistence type="predicted"/>
<dbReference type="RefSeq" id="WP_169457591.1">
    <property type="nucleotide sequence ID" value="NZ_CP051774.1"/>
</dbReference>
<organism evidence="1 2">
    <name type="scientific">Luteolibacter luteus</name>
    <dbReference type="NCBI Taxonomy" id="2728835"/>
    <lineage>
        <taxon>Bacteria</taxon>
        <taxon>Pseudomonadati</taxon>
        <taxon>Verrucomicrobiota</taxon>
        <taxon>Verrucomicrobiia</taxon>
        <taxon>Verrucomicrobiales</taxon>
        <taxon>Verrucomicrobiaceae</taxon>
        <taxon>Luteolibacter</taxon>
    </lineage>
</organism>
<gene>
    <name evidence="1" type="ORF">HHL09_26110</name>
</gene>
<protein>
    <recommendedName>
        <fullName evidence="3">MarR family transcriptional regulator</fullName>
    </recommendedName>
</protein>
<evidence type="ECO:0000313" key="2">
    <source>
        <dbReference type="Proteomes" id="UP000501812"/>
    </source>
</evidence>
<evidence type="ECO:0008006" key="3">
    <source>
        <dbReference type="Google" id="ProtNLM"/>
    </source>
</evidence>
<sequence length="112" mass="12313">MGPVELLRNKRSALVSDDEAILLLTLGQGERRPHELRTESALPERTFWRCLSACHRHAWVTSEKCRPLGKQAGRGFKTIVRLSPEGARVVGKILGAENGGQRAESKKAADSP</sequence>
<name>A0A858RQT3_9BACT</name>
<dbReference type="Proteomes" id="UP000501812">
    <property type="component" value="Chromosome"/>
</dbReference>
<keyword evidence="2" id="KW-1185">Reference proteome</keyword>
<evidence type="ECO:0000313" key="1">
    <source>
        <dbReference type="EMBL" id="QJE99105.1"/>
    </source>
</evidence>